<proteinExistence type="predicted"/>
<dbReference type="Proteomes" id="UP000414233">
    <property type="component" value="Unassembled WGS sequence"/>
</dbReference>
<protein>
    <submittedName>
        <fullName evidence="3">Sorbosone dehydrogenase</fullName>
    </submittedName>
</protein>
<evidence type="ECO:0000259" key="2">
    <source>
        <dbReference type="Pfam" id="PF07995"/>
    </source>
</evidence>
<keyword evidence="4" id="KW-1185">Reference proteome</keyword>
<accession>A0A5E4XAY9</accession>
<dbReference type="EMBL" id="CABPRZ010000016">
    <property type="protein sequence ID" value="VVE33467.1"/>
    <property type="molecule type" value="Genomic_DNA"/>
</dbReference>
<evidence type="ECO:0000256" key="1">
    <source>
        <dbReference type="SAM" id="MobiDB-lite"/>
    </source>
</evidence>
<feature type="domain" description="Glucose/Sorbosone dehydrogenase" evidence="2">
    <location>
        <begin position="172"/>
        <end position="404"/>
    </location>
</feature>
<feature type="region of interest" description="Disordered" evidence="1">
    <location>
        <begin position="1"/>
        <end position="33"/>
    </location>
</feature>
<dbReference type="SUPFAM" id="SSF50952">
    <property type="entry name" value="Soluble quinoprotein glucose dehydrogenase"/>
    <property type="match status" value="1"/>
</dbReference>
<dbReference type="InterPro" id="IPR011041">
    <property type="entry name" value="Quinoprot_gluc/sorb_DH_b-prop"/>
</dbReference>
<dbReference type="Pfam" id="PF07995">
    <property type="entry name" value="GSDH"/>
    <property type="match status" value="1"/>
</dbReference>
<dbReference type="Gene3D" id="2.120.10.30">
    <property type="entry name" value="TolB, C-terminal domain"/>
    <property type="match status" value="1"/>
</dbReference>
<reference evidence="3 4" key="1">
    <citation type="submission" date="2019-08" db="EMBL/GenBank/DDBJ databases">
        <authorList>
            <person name="Peeters C."/>
        </authorList>
    </citation>
    <scope>NUCLEOTIDE SEQUENCE [LARGE SCALE GENOMIC DNA]</scope>
    <source>
        <strain evidence="3 4">LMG 30175</strain>
    </source>
</reference>
<evidence type="ECO:0000313" key="4">
    <source>
        <dbReference type="Proteomes" id="UP000414233"/>
    </source>
</evidence>
<dbReference type="PANTHER" id="PTHR33546:SF1">
    <property type="entry name" value="LARGE, MULTIFUNCTIONAL SECRETED PROTEIN"/>
    <property type="match status" value="1"/>
</dbReference>
<organism evidence="3 4">
    <name type="scientific">Pandoraea terrae</name>
    <dbReference type="NCBI Taxonomy" id="1537710"/>
    <lineage>
        <taxon>Bacteria</taxon>
        <taxon>Pseudomonadati</taxon>
        <taxon>Pseudomonadota</taxon>
        <taxon>Betaproteobacteria</taxon>
        <taxon>Burkholderiales</taxon>
        <taxon>Burkholderiaceae</taxon>
        <taxon>Pandoraea</taxon>
    </lineage>
</organism>
<dbReference type="InterPro" id="IPR011042">
    <property type="entry name" value="6-blade_b-propeller_TolB-like"/>
</dbReference>
<sequence length="412" mass="44859">MQRFPDGRQRPVPRADAQPHSPRRASHEYNGSMRGRLPTIRQRLLGALAALALCAAPALARAAPLPVDRIVLPPGFHIAVLTDQVPGARAMTLGPKGTLFVGSRGEGKVYAVTLDASRTRATGVHTVASGLNMPVGVAMRGDALYISAVSRIVRLDAIEARLEHPPAPQTVTDRLPSETHHGWRFIAFGPDGLLYVPVGAPCNVCNRDEDRYAMIGRMKPDGSNWQVVARGVRNSVGFDWRPGSGELWFTDNGRDMMGDDTPDDALSRVSRTGEHFGFPYCHAGTVADPVFGHERQCGEFTPPMAPLGAHVAALGMRFYTGKQFPPDYAGNIFIAEHGSWNRSKKIGYRVVRVVLDERGRVDRQEIFAQGWLGANESVWGRPVDVLVMPDGALLVSDDLAGAIYRISYRPGS</sequence>
<evidence type="ECO:0000313" key="3">
    <source>
        <dbReference type="EMBL" id="VVE33467.1"/>
    </source>
</evidence>
<dbReference type="InterPro" id="IPR012938">
    <property type="entry name" value="Glc/Sorbosone_DH"/>
</dbReference>
<name>A0A5E4XAY9_9BURK</name>
<dbReference type="PANTHER" id="PTHR33546">
    <property type="entry name" value="LARGE, MULTIFUNCTIONAL SECRETED PROTEIN-RELATED"/>
    <property type="match status" value="1"/>
</dbReference>
<gene>
    <name evidence="3" type="ORF">PTE30175_03681</name>
</gene>
<dbReference type="AlphaFoldDB" id="A0A5E4XAY9"/>